<dbReference type="SMART" id="SM00448">
    <property type="entry name" value="REC"/>
    <property type="match status" value="1"/>
</dbReference>
<dbReference type="Gene3D" id="3.40.50.2300">
    <property type="match status" value="1"/>
</dbReference>
<dbReference type="EMBL" id="JAANNP010000002">
    <property type="protein sequence ID" value="NHC13632.1"/>
    <property type="molecule type" value="Genomic_DNA"/>
</dbReference>
<protein>
    <submittedName>
        <fullName evidence="8">Response regulator transcription factor</fullName>
    </submittedName>
</protein>
<dbReference type="PANTHER" id="PTHR43214:SF24">
    <property type="entry name" value="TRANSCRIPTIONAL REGULATORY PROTEIN NARL-RELATED"/>
    <property type="match status" value="1"/>
</dbReference>
<evidence type="ECO:0000313" key="9">
    <source>
        <dbReference type="Proteomes" id="UP000800981"/>
    </source>
</evidence>
<keyword evidence="9" id="KW-1185">Reference proteome</keyword>
<evidence type="ECO:0000256" key="5">
    <source>
        <dbReference type="PROSITE-ProRule" id="PRU00169"/>
    </source>
</evidence>
<feature type="domain" description="Response regulatory" evidence="7">
    <location>
        <begin position="3"/>
        <end position="119"/>
    </location>
</feature>
<evidence type="ECO:0000256" key="3">
    <source>
        <dbReference type="ARBA" id="ARBA00023125"/>
    </source>
</evidence>
<dbReference type="InterPro" id="IPR058245">
    <property type="entry name" value="NreC/VraR/RcsB-like_REC"/>
</dbReference>
<sequence length="205" mass="21575">MIRVLLADDHALVRAGLQQLLAAVPDIDVVGAATDGDEAVDLAAALAPDVVLMDLSMPRVDGVEATRRILAQAPDAQVVVLTSFVERERVVGALDAGAVGYLLKDGDPQDVVRGIRAVARGESPLDPKAARALLTTRAARPTVEMTEREREVLALLAAGLANKQIGRRLGITEATVKAHLTRVYAAIGVTDRTSAAVWAHRNGVA</sequence>
<comment type="caution">
    <text evidence="8">The sequence shown here is derived from an EMBL/GenBank/DDBJ whole genome shotgun (WGS) entry which is preliminary data.</text>
</comment>
<evidence type="ECO:0000313" key="8">
    <source>
        <dbReference type="EMBL" id="NHC13632.1"/>
    </source>
</evidence>
<keyword evidence="2" id="KW-0805">Transcription regulation</keyword>
<evidence type="ECO:0000256" key="4">
    <source>
        <dbReference type="ARBA" id="ARBA00023163"/>
    </source>
</evidence>
<dbReference type="SUPFAM" id="SSF46894">
    <property type="entry name" value="C-terminal effector domain of the bipartite response regulators"/>
    <property type="match status" value="1"/>
</dbReference>
<reference evidence="8 9" key="1">
    <citation type="submission" date="2020-03" db="EMBL/GenBank/DDBJ databases">
        <title>Two novel Motilibacter sp.</title>
        <authorList>
            <person name="Liu S."/>
        </authorList>
    </citation>
    <scope>NUCLEOTIDE SEQUENCE [LARGE SCALE GENOMIC DNA]</scope>
    <source>
        <strain evidence="8 9">E257</strain>
    </source>
</reference>
<accession>A0ABX0GRZ7</accession>
<dbReference type="SUPFAM" id="SSF52172">
    <property type="entry name" value="CheY-like"/>
    <property type="match status" value="1"/>
</dbReference>
<dbReference type="CDD" id="cd17535">
    <property type="entry name" value="REC_NarL-like"/>
    <property type="match status" value="1"/>
</dbReference>
<dbReference type="InterPro" id="IPR011006">
    <property type="entry name" value="CheY-like_superfamily"/>
</dbReference>
<gene>
    <name evidence="8" type="ORF">G9H71_07540</name>
</gene>
<dbReference type="PROSITE" id="PS50110">
    <property type="entry name" value="RESPONSE_REGULATORY"/>
    <property type="match status" value="1"/>
</dbReference>
<dbReference type="Pfam" id="PF00072">
    <property type="entry name" value="Response_reg"/>
    <property type="match status" value="1"/>
</dbReference>
<dbReference type="PROSITE" id="PS50043">
    <property type="entry name" value="HTH_LUXR_2"/>
    <property type="match status" value="1"/>
</dbReference>
<dbReference type="InterPro" id="IPR039420">
    <property type="entry name" value="WalR-like"/>
</dbReference>
<evidence type="ECO:0000256" key="2">
    <source>
        <dbReference type="ARBA" id="ARBA00023015"/>
    </source>
</evidence>
<keyword evidence="3" id="KW-0238">DNA-binding</keyword>
<dbReference type="PRINTS" id="PR00038">
    <property type="entry name" value="HTHLUXR"/>
</dbReference>
<proteinExistence type="predicted"/>
<keyword evidence="4" id="KW-0804">Transcription</keyword>
<evidence type="ECO:0000256" key="1">
    <source>
        <dbReference type="ARBA" id="ARBA00022553"/>
    </source>
</evidence>
<name>A0ABX0GRZ7_9ACTN</name>
<feature type="modified residue" description="4-aspartylphosphate" evidence="5">
    <location>
        <position position="54"/>
    </location>
</feature>
<dbReference type="CDD" id="cd06170">
    <property type="entry name" value="LuxR_C_like"/>
    <property type="match status" value="1"/>
</dbReference>
<dbReference type="InterPro" id="IPR001789">
    <property type="entry name" value="Sig_transdc_resp-reg_receiver"/>
</dbReference>
<keyword evidence="1 5" id="KW-0597">Phosphoprotein</keyword>
<organism evidence="8 9">
    <name type="scientific">Motilibacter deserti</name>
    <dbReference type="NCBI Taxonomy" id="2714956"/>
    <lineage>
        <taxon>Bacteria</taxon>
        <taxon>Bacillati</taxon>
        <taxon>Actinomycetota</taxon>
        <taxon>Actinomycetes</taxon>
        <taxon>Motilibacterales</taxon>
        <taxon>Motilibacteraceae</taxon>
        <taxon>Motilibacter</taxon>
    </lineage>
</organism>
<dbReference type="SMART" id="SM00421">
    <property type="entry name" value="HTH_LUXR"/>
    <property type="match status" value="1"/>
</dbReference>
<dbReference type="InterPro" id="IPR016032">
    <property type="entry name" value="Sig_transdc_resp-reg_C-effctor"/>
</dbReference>
<evidence type="ECO:0000259" key="6">
    <source>
        <dbReference type="PROSITE" id="PS50043"/>
    </source>
</evidence>
<dbReference type="InterPro" id="IPR000792">
    <property type="entry name" value="Tscrpt_reg_LuxR_C"/>
</dbReference>
<dbReference type="PANTHER" id="PTHR43214">
    <property type="entry name" value="TWO-COMPONENT RESPONSE REGULATOR"/>
    <property type="match status" value="1"/>
</dbReference>
<dbReference type="Pfam" id="PF00196">
    <property type="entry name" value="GerE"/>
    <property type="match status" value="1"/>
</dbReference>
<evidence type="ECO:0000259" key="7">
    <source>
        <dbReference type="PROSITE" id="PS50110"/>
    </source>
</evidence>
<dbReference type="RefSeq" id="WP_166280284.1">
    <property type="nucleotide sequence ID" value="NZ_JAANNP010000002.1"/>
</dbReference>
<feature type="domain" description="HTH luxR-type" evidence="6">
    <location>
        <begin position="138"/>
        <end position="203"/>
    </location>
</feature>
<dbReference type="Proteomes" id="UP000800981">
    <property type="component" value="Unassembled WGS sequence"/>
</dbReference>